<dbReference type="Proteomes" id="UP000199665">
    <property type="component" value="Unassembled WGS sequence"/>
</dbReference>
<evidence type="ECO:0008006" key="3">
    <source>
        <dbReference type="Google" id="ProtNLM"/>
    </source>
</evidence>
<organism evidence="1 2">
    <name type="scientific">Pseudomonas mohnii</name>
    <dbReference type="NCBI Taxonomy" id="395600"/>
    <lineage>
        <taxon>Bacteria</taxon>
        <taxon>Pseudomonadati</taxon>
        <taxon>Pseudomonadota</taxon>
        <taxon>Gammaproteobacteria</taxon>
        <taxon>Pseudomonadales</taxon>
        <taxon>Pseudomonadaceae</taxon>
        <taxon>Pseudomonas</taxon>
    </lineage>
</organism>
<comment type="caution">
    <text evidence="1">The sequence shown here is derived from an EMBL/GenBank/DDBJ whole genome shotgun (WGS) entry which is preliminary data.</text>
</comment>
<keyword evidence="2" id="KW-1185">Reference proteome</keyword>
<evidence type="ECO:0000313" key="1">
    <source>
        <dbReference type="EMBL" id="SEC72957.1"/>
    </source>
</evidence>
<accession>A0ABY0Y127</accession>
<sequence length="141" mass="14738">MVDTIQAALNQLTTEGDLTHGTAALVESIKAHTHLSYKKIGEAADVTEQGVRRWRENNSGQASRVQALVNFAQSLLTAPAGAAVRPAAGNAADALRAVTPLAVQTCIKEGLETLLGIGLSACTIVKLETHNGKVTIELALE</sequence>
<protein>
    <recommendedName>
        <fullName evidence="3">Bacteriophage CII protein</fullName>
    </recommendedName>
</protein>
<evidence type="ECO:0000313" key="2">
    <source>
        <dbReference type="Proteomes" id="UP000199665"/>
    </source>
</evidence>
<dbReference type="RefSeq" id="WP_090466211.1">
    <property type="nucleotide sequence ID" value="NZ_FNRV01000001.1"/>
</dbReference>
<gene>
    <name evidence="1" type="ORF">SAMN05216205_3105</name>
</gene>
<name>A0ABY0Y127_9PSED</name>
<reference evidence="1 2" key="1">
    <citation type="submission" date="2016-10" db="EMBL/GenBank/DDBJ databases">
        <authorList>
            <person name="Varghese N."/>
            <person name="Submissions S."/>
        </authorList>
    </citation>
    <scope>NUCLEOTIDE SEQUENCE [LARGE SCALE GENOMIC DNA]</scope>
    <source>
        <strain evidence="1 2">DSM 18327</strain>
    </source>
</reference>
<dbReference type="EMBL" id="FNRV01000001">
    <property type="protein sequence ID" value="SEC72957.1"/>
    <property type="molecule type" value="Genomic_DNA"/>
</dbReference>
<proteinExistence type="predicted"/>